<dbReference type="EMBL" id="JAGIOJ010000001">
    <property type="protein sequence ID" value="MBP2399095.1"/>
    <property type="molecule type" value="Genomic_DNA"/>
</dbReference>
<evidence type="ECO:0000313" key="2">
    <source>
        <dbReference type="Proteomes" id="UP001195422"/>
    </source>
</evidence>
<comment type="caution">
    <text evidence="1">The sequence shown here is derived from an EMBL/GenBank/DDBJ whole genome shotgun (WGS) entry which is preliminary data.</text>
</comment>
<protein>
    <submittedName>
        <fullName evidence="1">Uncharacterized protein</fullName>
    </submittedName>
</protein>
<keyword evidence="2" id="KW-1185">Reference proteome</keyword>
<dbReference type="Proteomes" id="UP001195422">
    <property type="component" value="Unassembled WGS sequence"/>
</dbReference>
<evidence type="ECO:0000313" key="1">
    <source>
        <dbReference type="EMBL" id="MBP2399095.1"/>
    </source>
</evidence>
<name>A0ABS4XRX6_GLUPR</name>
<accession>A0ABS4XRX6</accession>
<gene>
    <name evidence="1" type="ORF">JOF39_002176</name>
</gene>
<sequence length="49" mass="5261">MPRNVNPVFHPSAFVFKLAESPCPRACSLLPPQTMISGPGLPALCEELP</sequence>
<reference evidence="1 2" key="1">
    <citation type="submission" date="2021-03" db="EMBL/GenBank/DDBJ databases">
        <title>Sequencing the genomes of 1000 actinobacteria strains.</title>
        <authorList>
            <person name="Klenk H.-P."/>
        </authorList>
    </citation>
    <scope>NUCLEOTIDE SEQUENCE [LARGE SCALE GENOMIC DNA]</scope>
    <source>
        <strain evidence="1 2">DSM 20168</strain>
    </source>
</reference>
<organism evidence="1 2">
    <name type="scientific">Glutamicibacter protophormiae</name>
    <name type="common">Brevibacterium protophormiae</name>
    <dbReference type="NCBI Taxonomy" id="37930"/>
    <lineage>
        <taxon>Bacteria</taxon>
        <taxon>Bacillati</taxon>
        <taxon>Actinomycetota</taxon>
        <taxon>Actinomycetes</taxon>
        <taxon>Micrococcales</taxon>
        <taxon>Micrococcaceae</taxon>
        <taxon>Glutamicibacter</taxon>
    </lineage>
</organism>
<proteinExistence type="predicted"/>